<dbReference type="InterPro" id="IPR003439">
    <property type="entry name" value="ABC_transporter-like_ATP-bd"/>
</dbReference>
<dbReference type="GO" id="GO:0005886">
    <property type="term" value="C:plasma membrane"/>
    <property type="evidence" value="ECO:0007669"/>
    <property type="project" value="UniProtKB-ARBA"/>
</dbReference>
<comment type="caution">
    <text evidence="8">The sequence shown here is derived from an EMBL/GenBank/DDBJ whole genome shotgun (WGS) entry which is preliminary data.</text>
</comment>
<dbReference type="PATRIC" id="fig|1423806.3.peg.422"/>
<dbReference type="FunFam" id="3.40.50.300:FF:000056">
    <property type="entry name" value="Cell division ATP-binding protein FtsE"/>
    <property type="match status" value="1"/>
</dbReference>
<keyword evidence="2" id="KW-0813">Transport</keyword>
<evidence type="ECO:0000256" key="2">
    <source>
        <dbReference type="ARBA" id="ARBA00022448"/>
    </source>
</evidence>
<protein>
    <submittedName>
        <fullName evidence="8">Cell division ATP-binding protein FtsE</fullName>
    </submittedName>
</protein>
<dbReference type="PANTHER" id="PTHR24220">
    <property type="entry name" value="IMPORT ATP-BINDING PROTEIN"/>
    <property type="match status" value="1"/>
</dbReference>
<dbReference type="EMBL" id="AYZF01000008">
    <property type="protein sequence ID" value="KRN06855.1"/>
    <property type="molecule type" value="Genomic_DNA"/>
</dbReference>
<dbReference type="STRING" id="1423806.FD15_GL000414"/>
<dbReference type="Gene3D" id="3.40.50.300">
    <property type="entry name" value="P-loop containing nucleotide triphosphate hydrolases"/>
    <property type="match status" value="1"/>
</dbReference>
<dbReference type="GO" id="GO:0016887">
    <property type="term" value="F:ATP hydrolysis activity"/>
    <property type="evidence" value="ECO:0007669"/>
    <property type="project" value="InterPro"/>
</dbReference>
<dbReference type="Proteomes" id="UP000050961">
    <property type="component" value="Unassembled WGS sequence"/>
</dbReference>
<evidence type="ECO:0000259" key="7">
    <source>
        <dbReference type="PROSITE" id="PS50893"/>
    </source>
</evidence>
<gene>
    <name evidence="8" type="ORF">FD15_GL000414</name>
</gene>
<keyword evidence="8" id="KW-0132">Cell division</keyword>
<dbReference type="PANTHER" id="PTHR24220:SF470">
    <property type="entry name" value="CELL DIVISION ATP-BINDING PROTEIN FTSE"/>
    <property type="match status" value="1"/>
</dbReference>
<evidence type="ECO:0000256" key="4">
    <source>
        <dbReference type="ARBA" id="ARBA00022840"/>
    </source>
</evidence>
<organism evidence="8 9">
    <name type="scientific">Liquorilactobacillus sucicola DSM 21376 = JCM 15457</name>
    <dbReference type="NCBI Taxonomy" id="1423806"/>
    <lineage>
        <taxon>Bacteria</taxon>
        <taxon>Bacillati</taxon>
        <taxon>Bacillota</taxon>
        <taxon>Bacilli</taxon>
        <taxon>Lactobacillales</taxon>
        <taxon>Lactobacillaceae</taxon>
        <taxon>Liquorilactobacillus</taxon>
    </lineage>
</organism>
<dbReference type="RefSeq" id="WP_034988398.1">
    <property type="nucleotide sequence ID" value="NZ_AYZF01000008.1"/>
</dbReference>
<keyword evidence="9" id="KW-1185">Reference proteome</keyword>
<dbReference type="InterPro" id="IPR003593">
    <property type="entry name" value="AAA+_ATPase"/>
</dbReference>
<evidence type="ECO:0000313" key="8">
    <source>
        <dbReference type="EMBL" id="KRN06855.1"/>
    </source>
</evidence>
<reference evidence="8 9" key="1">
    <citation type="journal article" date="2015" name="Genome Announc.">
        <title>Expanding the biotechnology potential of lactobacilli through comparative genomics of 213 strains and associated genera.</title>
        <authorList>
            <person name="Sun Z."/>
            <person name="Harris H.M."/>
            <person name="McCann A."/>
            <person name="Guo C."/>
            <person name="Argimon S."/>
            <person name="Zhang W."/>
            <person name="Yang X."/>
            <person name="Jeffery I.B."/>
            <person name="Cooney J.C."/>
            <person name="Kagawa T.F."/>
            <person name="Liu W."/>
            <person name="Song Y."/>
            <person name="Salvetti E."/>
            <person name="Wrobel A."/>
            <person name="Rasinkangas P."/>
            <person name="Parkhill J."/>
            <person name="Rea M.C."/>
            <person name="O'Sullivan O."/>
            <person name="Ritari J."/>
            <person name="Douillard F.P."/>
            <person name="Paul Ross R."/>
            <person name="Yang R."/>
            <person name="Briner A.E."/>
            <person name="Felis G.E."/>
            <person name="de Vos W.M."/>
            <person name="Barrangou R."/>
            <person name="Klaenhammer T.R."/>
            <person name="Caufield P.W."/>
            <person name="Cui Y."/>
            <person name="Zhang H."/>
            <person name="O'Toole P.W."/>
        </authorList>
    </citation>
    <scope>NUCLEOTIDE SEQUENCE [LARGE SCALE GENOMIC DNA]</scope>
    <source>
        <strain evidence="8 9">DSM 21376</strain>
    </source>
</reference>
<evidence type="ECO:0000256" key="6">
    <source>
        <dbReference type="ARBA" id="ARBA00055994"/>
    </source>
</evidence>
<dbReference type="PROSITE" id="PS50893">
    <property type="entry name" value="ABC_TRANSPORTER_2"/>
    <property type="match status" value="1"/>
</dbReference>
<proteinExistence type="inferred from homology"/>
<dbReference type="Pfam" id="PF00005">
    <property type="entry name" value="ABC_tran"/>
    <property type="match status" value="1"/>
</dbReference>
<dbReference type="eggNOG" id="COG2884">
    <property type="taxonomic scope" value="Bacteria"/>
</dbReference>
<evidence type="ECO:0000256" key="5">
    <source>
        <dbReference type="ARBA" id="ARBA00049360"/>
    </source>
</evidence>
<evidence type="ECO:0000313" key="9">
    <source>
        <dbReference type="Proteomes" id="UP000050961"/>
    </source>
</evidence>
<dbReference type="GO" id="GO:0022857">
    <property type="term" value="F:transmembrane transporter activity"/>
    <property type="evidence" value="ECO:0007669"/>
    <property type="project" value="TreeGrafter"/>
</dbReference>
<comment type="function">
    <text evidence="6">Part of the ABC transporter FtsEX involved in cellular division. Has ATPase activity. Essential for cell division and viability.</text>
</comment>
<keyword evidence="4 8" id="KW-0067">ATP-binding</keyword>
<dbReference type="AlphaFoldDB" id="A0A023CWU5"/>
<keyword evidence="3" id="KW-0547">Nucleotide-binding</keyword>
<name>A0A023CWU5_9LACO</name>
<sequence>MISLTNVNKKYDGRVKALIDVSFNVQQGEFVYLVGPSGAGKSTLLKLLTREETLTSGTIRMGNMQVEKIAANKLYLLRRQIGIVMQKDLFIPYYSVFENITYCLEAVGITGLQKEKRGLEVLGLVGMTAHKNKMLQELSIGQQKKIAIARATVNHPSVLIADEPTANLDTKSSAEIMKLFFRLNQKGTTIIMATHDSTMVNSIRKRVLELQGGRLIRDDHDGGYTSYADPKDIYIW</sequence>
<dbReference type="InterPro" id="IPR027417">
    <property type="entry name" value="P-loop_NTPase"/>
</dbReference>
<comment type="catalytic activity">
    <reaction evidence="5">
        <text>ATP + H2O = ADP + phosphate + H(+)</text>
        <dbReference type="Rhea" id="RHEA:13065"/>
        <dbReference type="ChEBI" id="CHEBI:15377"/>
        <dbReference type="ChEBI" id="CHEBI:15378"/>
        <dbReference type="ChEBI" id="CHEBI:30616"/>
        <dbReference type="ChEBI" id="CHEBI:43474"/>
        <dbReference type="ChEBI" id="CHEBI:456216"/>
    </reaction>
</comment>
<accession>A0A023CWU5</accession>
<dbReference type="InterPro" id="IPR015854">
    <property type="entry name" value="ABC_transpr_LolD-like"/>
</dbReference>
<keyword evidence="8" id="KW-0131">Cell cycle</keyword>
<evidence type="ECO:0000256" key="1">
    <source>
        <dbReference type="ARBA" id="ARBA00005417"/>
    </source>
</evidence>
<dbReference type="GO" id="GO:0005524">
    <property type="term" value="F:ATP binding"/>
    <property type="evidence" value="ECO:0007669"/>
    <property type="project" value="UniProtKB-KW"/>
</dbReference>
<feature type="domain" description="ABC transporter" evidence="7">
    <location>
        <begin position="2"/>
        <end position="235"/>
    </location>
</feature>
<dbReference type="OrthoDB" id="9791546at2"/>
<dbReference type="GO" id="GO:0051301">
    <property type="term" value="P:cell division"/>
    <property type="evidence" value="ECO:0007669"/>
    <property type="project" value="UniProtKB-KW"/>
</dbReference>
<dbReference type="SMART" id="SM00382">
    <property type="entry name" value="AAA"/>
    <property type="match status" value="1"/>
</dbReference>
<dbReference type="SUPFAM" id="SSF52540">
    <property type="entry name" value="P-loop containing nucleoside triphosphate hydrolases"/>
    <property type="match status" value="1"/>
</dbReference>
<comment type="similarity">
    <text evidence="1">Belongs to the ABC transporter superfamily.</text>
</comment>
<evidence type="ECO:0000256" key="3">
    <source>
        <dbReference type="ARBA" id="ARBA00022741"/>
    </source>
</evidence>